<feature type="region of interest" description="Disordered" evidence="1">
    <location>
        <begin position="147"/>
        <end position="209"/>
    </location>
</feature>
<evidence type="ECO:0000313" key="3">
    <source>
        <dbReference type="EMBL" id="CCD45605.1"/>
    </source>
</evidence>
<dbReference type="HOGENOM" id="CLU_457071_0_0_1"/>
<gene>
    <name evidence="3" type="ORF">BofuT4_P046230.1</name>
</gene>
<evidence type="ECO:0000256" key="2">
    <source>
        <dbReference type="SAM" id="SignalP"/>
    </source>
</evidence>
<dbReference type="AlphaFoldDB" id="G2XYR8"/>
<name>G2XYR8_BOTF4</name>
<feature type="compositionally biased region" description="Low complexity" evidence="1">
    <location>
        <begin position="151"/>
        <end position="177"/>
    </location>
</feature>
<dbReference type="InParanoid" id="G2XYR8"/>
<dbReference type="OrthoDB" id="3518858at2759"/>
<accession>G2XYR8</accession>
<dbReference type="Proteomes" id="UP000008177">
    <property type="component" value="Unplaced contigs"/>
</dbReference>
<keyword evidence="2" id="KW-0732">Signal</keyword>
<evidence type="ECO:0000256" key="1">
    <source>
        <dbReference type="SAM" id="MobiDB-lite"/>
    </source>
</evidence>
<evidence type="ECO:0000313" key="4">
    <source>
        <dbReference type="Proteomes" id="UP000008177"/>
    </source>
</evidence>
<feature type="compositionally biased region" description="Polar residues" evidence="1">
    <location>
        <begin position="198"/>
        <end position="209"/>
    </location>
</feature>
<feature type="chain" id="PRO_5003440077" evidence="2">
    <location>
        <begin position="30"/>
        <end position="684"/>
    </location>
</feature>
<reference evidence="4" key="1">
    <citation type="journal article" date="2011" name="PLoS Genet.">
        <title>Genomic analysis of the necrotrophic fungal pathogens Sclerotinia sclerotiorum and Botrytis cinerea.</title>
        <authorList>
            <person name="Amselem J."/>
            <person name="Cuomo C.A."/>
            <person name="van Kan J.A."/>
            <person name="Viaud M."/>
            <person name="Benito E.P."/>
            <person name="Couloux A."/>
            <person name="Coutinho P.M."/>
            <person name="de Vries R.P."/>
            <person name="Dyer P.S."/>
            <person name="Fillinger S."/>
            <person name="Fournier E."/>
            <person name="Gout L."/>
            <person name="Hahn M."/>
            <person name="Kohn L."/>
            <person name="Lapalu N."/>
            <person name="Plummer K.M."/>
            <person name="Pradier J.M."/>
            <person name="Quevillon E."/>
            <person name="Sharon A."/>
            <person name="Simon A."/>
            <person name="ten Have A."/>
            <person name="Tudzynski B."/>
            <person name="Tudzynski P."/>
            <person name="Wincker P."/>
            <person name="Andrew M."/>
            <person name="Anthouard V."/>
            <person name="Beever R.E."/>
            <person name="Beffa R."/>
            <person name="Benoit I."/>
            <person name="Bouzid O."/>
            <person name="Brault B."/>
            <person name="Chen Z."/>
            <person name="Choquer M."/>
            <person name="Collemare J."/>
            <person name="Cotton P."/>
            <person name="Danchin E.G."/>
            <person name="Da Silva C."/>
            <person name="Gautier A."/>
            <person name="Giraud C."/>
            <person name="Giraud T."/>
            <person name="Gonzalez C."/>
            <person name="Grossetete S."/>
            <person name="Guldener U."/>
            <person name="Henrissat B."/>
            <person name="Howlett B.J."/>
            <person name="Kodira C."/>
            <person name="Kretschmer M."/>
            <person name="Lappartient A."/>
            <person name="Leroch M."/>
            <person name="Levis C."/>
            <person name="Mauceli E."/>
            <person name="Neuveglise C."/>
            <person name="Oeser B."/>
            <person name="Pearson M."/>
            <person name="Poulain J."/>
            <person name="Poussereau N."/>
            <person name="Quesneville H."/>
            <person name="Rascle C."/>
            <person name="Schumacher J."/>
            <person name="Segurens B."/>
            <person name="Sexton A."/>
            <person name="Silva E."/>
            <person name="Sirven C."/>
            <person name="Soanes D.M."/>
            <person name="Talbot N.J."/>
            <person name="Templeton M."/>
            <person name="Yandava C."/>
            <person name="Yarden O."/>
            <person name="Zeng Q."/>
            <person name="Rollins J.A."/>
            <person name="Lebrun M.H."/>
            <person name="Dickman M."/>
        </authorList>
    </citation>
    <scope>NUCLEOTIDE SEQUENCE [LARGE SCALE GENOMIC DNA]</scope>
    <source>
        <strain evidence="4">T4</strain>
    </source>
</reference>
<feature type="signal peptide" evidence="2">
    <location>
        <begin position="1"/>
        <end position="29"/>
    </location>
</feature>
<organism evidence="3 4">
    <name type="scientific">Botryotinia fuckeliana (strain T4)</name>
    <name type="common">Noble rot fungus</name>
    <name type="synonym">Botrytis cinerea</name>
    <dbReference type="NCBI Taxonomy" id="999810"/>
    <lineage>
        <taxon>Eukaryota</taxon>
        <taxon>Fungi</taxon>
        <taxon>Dikarya</taxon>
        <taxon>Ascomycota</taxon>
        <taxon>Pezizomycotina</taxon>
        <taxon>Leotiomycetes</taxon>
        <taxon>Helotiales</taxon>
        <taxon>Sclerotiniaceae</taxon>
        <taxon>Botrytis</taxon>
    </lineage>
</organism>
<sequence length="684" mass="78467">MKIWQSAGLALNFVVLLLFKDFLVPVSPAQQSHNNLLLSQPASSYYDSLYLLEDNKQITLSMEQISATQKPIRKFQALDSYIDVDFAQLFNSAVSISDDKFKLNGVAETPGSGFDEGNGKETGIFTATVHKALDDEEIDPLTVNTQPFVLTPEPSLPSSRSSSSSASSSISTSTNPSLKVESKAQTPVISKTGHEKQASGSTVVPDTNNLQHSNYKGEIVNQSNVVTSLTTTSAIPTIVIPTTRIELRALYEKYPNICPKFPAPPPAFFNRDLNQQTYLQCVRSSPITPRKYGQPDSRRLAESFASRTPLPTKIHLHPRMVKESLREWYEMAGFMAKCKRDEQLNPYPHLDLNAGWNRARVQGEQWHDNFNPWQKPNTKILEVVQLQEQFLKFSWGEQVDSIVVDGGLAKGIFEKVFEGVDVEKERMAGRGQKRMPGAWWAQRKRVFYDLKGRGLREEVHIKNCQIWDGVKVWAANEIDAEYGKLKRKIDVVEAMAVKADDMEQTQIEEPIPKRHKARRRIAQVMSAAWRAKRRTQEKKAGRWTDGTPLQNRMWAEFHWVLDASDHRDRRFFDTRDWPRMFAERGWLGVSVMRVWAEFYHGWGPLQSWLCRHRLQAQRQHTIFWERGGHQRRQRQWAIEGEGEVRLPDARFGFPDHLEHSDSTRVINMVVRFKKPDVPRQVEDS</sequence>
<proteinExistence type="predicted"/>
<dbReference type="EMBL" id="FQ790278">
    <property type="protein sequence ID" value="CCD45605.1"/>
    <property type="molecule type" value="Genomic_DNA"/>
</dbReference>
<protein>
    <submittedName>
        <fullName evidence="3">Uncharacterized protein</fullName>
    </submittedName>
</protein>